<dbReference type="OrthoDB" id="9996546at2759"/>
<dbReference type="Pfam" id="PF10551">
    <property type="entry name" value="MULE"/>
    <property type="match status" value="1"/>
</dbReference>
<organism evidence="3 4">
    <name type="scientific">Brachionus calyciflorus</name>
    <dbReference type="NCBI Taxonomy" id="104777"/>
    <lineage>
        <taxon>Eukaryota</taxon>
        <taxon>Metazoa</taxon>
        <taxon>Spiralia</taxon>
        <taxon>Gnathifera</taxon>
        <taxon>Rotifera</taxon>
        <taxon>Eurotatoria</taxon>
        <taxon>Monogononta</taxon>
        <taxon>Pseudotrocha</taxon>
        <taxon>Ploima</taxon>
        <taxon>Brachionidae</taxon>
        <taxon>Brachionus</taxon>
    </lineage>
</organism>
<dbReference type="AlphaFoldDB" id="A0A813RU22"/>
<evidence type="ECO:0000313" key="3">
    <source>
        <dbReference type="EMBL" id="CAF0785946.1"/>
    </source>
</evidence>
<evidence type="ECO:0000313" key="4">
    <source>
        <dbReference type="Proteomes" id="UP000663879"/>
    </source>
</evidence>
<proteinExistence type="predicted"/>
<sequence>MLNMMHTIYVLMDFYLNANELIEIASTEPNLSSGQIFLDEQNKIAQSSGISYEDLASALPSYLAIKATLQKRKKIGCPKLPKSLSALKLIDEYTKTSNGQKFLIFNHKNNKILVFCSTTQLEALSKATHWYADGTFRTAAKHYYQLYIIHVYINNHMVPCCYALMNKRRKKDYNIIFKALKKEAKNMNLSLDPKYIMTDFEVAAINSFKFCFPGIKSLKTEYQKNEELANWFKSICSLAIIPIEYVNEFYFEKLCVNQPNLPKVDDFMTYFVNTYFEKNFDIEIWNHFDTNNTPRTNNNLEGYNLKLNIHLTVAKPDIFKVINKFKVEEVDAGLKYHRALKHEKPPLRNKLYIINDAILLNQKQMLRDKEISIDTYVKYAIQTFDFSKLEKKLKENFIDDDDDDDDESESDRDTDSDEE</sequence>
<feature type="compositionally biased region" description="Acidic residues" evidence="1">
    <location>
        <begin position="398"/>
        <end position="419"/>
    </location>
</feature>
<evidence type="ECO:0000259" key="2">
    <source>
        <dbReference type="Pfam" id="PF10551"/>
    </source>
</evidence>
<comment type="caution">
    <text evidence="3">The sequence shown here is derived from an EMBL/GenBank/DDBJ whole genome shotgun (WGS) entry which is preliminary data.</text>
</comment>
<evidence type="ECO:0000256" key="1">
    <source>
        <dbReference type="SAM" id="MobiDB-lite"/>
    </source>
</evidence>
<feature type="domain" description="MULE transposase" evidence="2">
    <location>
        <begin position="130"/>
        <end position="216"/>
    </location>
</feature>
<dbReference type="PANTHER" id="PTHR47160:SF10">
    <property type="entry name" value="MULE TRANSPOSASE DOMAIN-CONTAINING PROTEIN"/>
    <property type="match status" value="1"/>
</dbReference>
<dbReference type="PANTHER" id="PTHR47160">
    <property type="entry name" value="PUTATIVE-RELATED"/>
    <property type="match status" value="1"/>
</dbReference>
<reference evidence="3" key="1">
    <citation type="submission" date="2021-02" db="EMBL/GenBank/DDBJ databases">
        <authorList>
            <person name="Nowell W R."/>
        </authorList>
    </citation>
    <scope>NUCLEOTIDE SEQUENCE</scope>
    <source>
        <strain evidence="3">Ploen Becks lab</strain>
    </source>
</reference>
<accession>A0A813RU22</accession>
<protein>
    <recommendedName>
        <fullName evidence="2">MULE transposase domain-containing protein</fullName>
    </recommendedName>
</protein>
<feature type="region of interest" description="Disordered" evidence="1">
    <location>
        <begin position="397"/>
        <end position="419"/>
    </location>
</feature>
<dbReference type="Proteomes" id="UP000663879">
    <property type="component" value="Unassembled WGS sequence"/>
</dbReference>
<keyword evidence="4" id="KW-1185">Reference proteome</keyword>
<gene>
    <name evidence="3" type="ORF">OXX778_LOCUS5716</name>
</gene>
<dbReference type="InterPro" id="IPR018289">
    <property type="entry name" value="MULE_transposase_dom"/>
</dbReference>
<dbReference type="EMBL" id="CAJNOC010000639">
    <property type="protein sequence ID" value="CAF0785946.1"/>
    <property type="molecule type" value="Genomic_DNA"/>
</dbReference>
<name>A0A813RU22_9BILA</name>